<protein>
    <submittedName>
        <fullName evidence="2">Uncharacterized protein</fullName>
    </submittedName>
</protein>
<name>A0ABU0AXY5_9FIRM</name>
<keyword evidence="3" id="KW-1185">Reference proteome</keyword>
<comment type="caution">
    <text evidence="2">The sequence shown here is derived from an EMBL/GenBank/DDBJ whole genome shotgun (WGS) entry which is preliminary data.</text>
</comment>
<accession>A0ABU0AXY5</accession>
<dbReference type="Proteomes" id="UP001236559">
    <property type="component" value="Unassembled WGS sequence"/>
</dbReference>
<reference evidence="2 3" key="1">
    <citation type="submission" date="2023-07" db="EMBL/GenBank/DDBJ databases">
        <title>Genomic Encyclopedia of Type Strains, Phase IV (KMG-IV): sequencing the most valuable type-strain genomes for metagenomic binning, comparative biology and taxonomic classification.</title>
        <authorList>
            <person name="Goeker M."/>
        </authorList>
    </citation>
    <scope>NUCLEOTIDE SEQUENCE [LARGE SCALE GENOMIC DNA]</scope>
    <source>
        <strain evidence="2 3">DSM 22616</strain>
    </source>
</reference>
<evidence type="ECO:0000313" key="3">
    <source>
        <dbReference type="Proteomes" id="UP001236559"/>
    </source>
</evidence>
<dbReference type="EMBL" id="JAUSTN010000006">
    <property type="protein sequence ID" value="MDQ0275283.1"/>
    <property type="molecule type" value="Genomic_DNA"/>
</dbReference>
<sequence length="176" mass="19321">MEIIINWCNYNNGFITAILSAIGLLLSVIAVVVSIRTARLPYKKKLKLTSSVDVLISKNTVNGEVFSYIMGISVNAANIGSRNVSITYLGICVKDKKNNMDKQLITKIRDEITGSGMMAPAEVKTELYKKDDLLYALSLLSGEASIYLYAKDTEGTEYFESAGNAKSMIMNLENKG</sequence>
<organism evidence="2 3">
    <name type="scientific">Peptoniphilus koenoeneniae</name>
    <dbReference type="NCBI Taxonomy" id="507751"/>
    <lineage>
        <taxon>Bacteria</taxon>
        <taxon>Bacillati</taxon>
        <taxon>Bacillota</taxon>
        <taxon>Tissierellia</taxon>
        <taxon>Tissierellales</taxon>
        <taxon>Peptoniphilaceae</taxon>
        <taxon>Peptoniphilus</taxon>
    </lineage>
</organism>
<evidence type="ECO:0000313" key="2">
    <source>
        <dbReference type="EMBL" id="MDQ0275283.1"/>
    </source>
</evidence>
<gene>
    <name evidence="2" type="ORF">J2S72_001308</name>
</gene>
<dbReference type="RefSeq" id="WP_023056472.1">
    <property type="nucleotide sequence ID" value="NZ_JAUSTN010000006.1"/>
</dbReference>
<evidence type="ECO:0000256" key="1">
    <source>
        <dbReference type="SAM" id="Phobius"/>
    </source>
</evidence>
<proteinExistence type="predicted"/>
<feature type="transmembrane region" description="Helical" evidence="1">
    <location>
        <begin position="14"/>
        <end position="35"/>
    </location>
</feature>
<keyword evidence="1" id="KW-1133">Transmembrane helix</keyword>
<keyword evidence="1" id="KW-0472">Membrane</keyword>
<keyword evidence="1" id="KW-0812">Transmembrane</keyword>